<keyword evidence="8" id="KW-1185">Reference proteome</keyword>
<proteinExistence type="inferred from homology"/>
<evidence type="ECO:0000256" key="5">
    <source>
        <dbReference type="ARBA" id="ARBA00035396"/>
    </source>
</evidence>
<dbReference type="GO" id="GO:0003735">
    <property type="term" value="F:structural constituent of ribosome"/>
    <property type="evidence" value="ECO:0007669"/>
    <property type="project" value="InterPro"/>
</dbReference>
<name>A0A443SNA0_9ACAR</name>
<dbReference type="AlphaFoldDB" id="A0A443SNA0"/>
<evidence type="ECO:0000256" key="3">
    <source>
        <dbReference type="ARBA" id="ARBA00023274"/>
    </source>
</evidence>
<comment type="similarity">
    <text evidence="1">Belongs to the universal ribosomal protein uL3 family.</text>
</comment>
<comment type="caution">
    <text evidence="7">The sequence shown here is derived from an EMBL/GenBank/DDBJ whole genome shotgun (WGS) entry which is preliminary data.</text>
</comment>
<keyword evidence="3" id="KW-0687">Ribonucleoprotein</keyword>
<protein>
    <recommendedName>
        <fullName evidence="4">Large ribosomal subunit protein uL3m</fullName>
    </recommendedName>
    <alternativeName>
        <fullName evidence="5">39S ribosomal protein L3, mitochondrial</fullName>
    </alternativeName>
</protein>
<dbReference type="GO" id="GO:0006412">
    <property type="term" value="P:translation"/>
    <property type="evidence" value="ECO:0007669"/>
    <property type="project" value="InterPro"/>
</dbReference>
<evidence type="ECO:0000256" key="6">
    <source>
        <dbReference type="SAM" id="MobiDB-lite"/>
    </source>
</evidence>
<dbReference type="Pfam" id="PF00297">
    <property type="entry name" value="Ribosomal_L3"/>
    <property type="match status" value="1"/>
</dbReference>
<dbReference type="InterPro" id="IPR000597">
    <property type="entry name" value="Ribosomal_uL3"/>
</dbReference>
<reference evidence="7 8" key="1">
    <citation type="journal article" date="2018" name="Gigascience">
        <title>Genomes of trombidid mites reveal novel predicted allergens and laterally-transferred genes associated with secondary metabolism.</title>
        <authorList>
            <person name="Dong X."/>
            <person name="Chaisiri K."/>
            <person name="Xia D."/>
            <person name="Armstrong S.D."/>
            <person name="Fang Y."/>
            <person name="Donnelly M.J."/>
            <person name="Kadowaki T."/>
            <person name="McGarry J.W."/>
            <person name="Darby A.C."/>
            <person name="Makepeace B.L."/>
        </authorList>
    </citation>
    <scope>NUCLEOTIDE SEQUENCE [LARGE SCALE GENOMIC DNA]</scope>
    <source>
        <strain evidence="7">UoL-UT</strain>
    </source>
</reference>
<dbReference type="Gene3D" id="2.40.30.10">
    <property type="entry name" value="Translation factors"/>
    <property type="match status" value="2"/>
</dbReference>
<evidence type="ECO:0000313" key="7">
    <source>
        <dbReference type="EMBL" id="RWS28998.1"/>
    </source>
</evidence>
<dbReference type="Proteomes" id="UP000288716">
    <property type="component" value="Unassembled WGS sequence"/>
</dbReference>
<feature type="region of interest" description="Disordered" evidence="6">
    <location>
        <begin position="216"/>
        <end position="251"/>
    </location>
</feature>
<feature type="compositionally biased region" description="Basic residues" evidence="6">
    <location>
        <begin position="235"/>
        <end position="245"/>
    </location>
</feature>
<gene>
    <name evidence="7" type="ORF">B4U80_03556</name>
</gene>
<dbReference type="STRING" id="299467.A0A443SNA0"/>
<evidence type="ECO:0000313" key="8">
    <source>
        <dbReference type="Proteomes" id="UP000288716"/>
    </source>
</evidence>
<dbReference type="EMBL" id="NCKV01001112">
    <property type="protein sequence ID" value="RWS28998.1"/>
    <property type="molecule type" value="Genomic_DNA"/>
</dbReference>
<sequence>NFQCLNISEVRCLRTVKHRLTRPRSWWAIPKSSSKDTGISKTNQEFLERVSKDTFSSPVKCEAIQPKPWTPNSMRCGLIARKIGVYPLWLKTGQKVLCTLLQVNDNHVIRSYTSKEYARKCIYQNRWRSQGCGALVVGAESSDPQLFTAAYCGLFTEAGVAPKKKLTTMLVTDDALLPVGTPLSVNHFRPGHYVDCYGLSKERGFQGVRKRWGFKGLPKRNNTKAENRPGSISIGRKKAGPHKGTKMAGHMGSERCGVRGLKIFRINTKHNVLFVQGHGVPGATGAWVYVYDCRIDKKRPKLSDPPPFPTYIPEESSSKDIPENIYSPEIHAFTDPTVIFVETEEEKKAARVGAKIAKVRSKK</sequence>
<dbReference type="Gene3D" id="3.30.160.810">
    <property type="match status" value="1"/>
</dbReference>
<evidence type="ECO:0000256" key="1">
    <source>
        <dbReference type="ARBA" id="ARBA00006540"/>
    </source>
</evidence>
<dbReference type="PANTHER" id="PTHR11229:SF8">
    <property type="entry name" value="LARGE RIBOSOMAL SUBUNIT PROTEIN UL3M"/>
    <property type="match status" value="1"/>
</dbReference>
<keyword evidence="2 7" id="KW-0689">Ribosomal protein</keyword>
<evidence type="ECO:0000256" key="2">
    <source>
        <dbReference type="ARBA" id="ARBA00022980"/>
    </source>
</evidence>
<organism evidence="7 8">
    <name type="scientific">Leptotrombidium deliense</name>
    <dbReference type="NCBI Taxonomy" id="299467"/>
    <lineage>
        <taxon>Eukaryota</taxon>
        <taxon>Metazoa</taxon>
        <taxon>Ecdysozoa</taxon>
        <taxon>Arthropoda</taxon>
        <taxon>Chelicerata</taxon>
        <taxon>Arachnida</taxon>
        <taxon>Acari</taxon>
        <taxon>Acariformes</taxon>
        <taxon>Trombidiformes</taxon>
        <taxon>Prostigmata</taxon>
        <taxon>Anystina</taxon>
        <taxon>Parasitengona</taxon>
        <taxon>Trombiculoidea</taxon>
        <taxon>Trombiculidae</taxon>
        <taxon>Leptotrombidium</taxon>
    </lineage>
</organism>
<dbReference type="VEuPathDB" id="VectorBase:LDEU003041"/>
<accession>A0A443SNA0</accession>
<dbReference type="InterPro" id="IPR009000">
    <property type="entry name" value="Transl_B-barrel_sf"/>
</dbReference>
<dbReference type="OrthoDB" id="274683at2759"/>
<dbReference type="PANTHER" id="PTHR11229">
    <property type="entry name" value="50S RIBOSOMAL PROTEIN L3"/>
    <property type="match status" value="1"/>
</dbReference>
<feature type="non-terminal residue" evidence="7">
    <location>
        <position position="1"/>
    </location>
</feature>
<dbReference type="SUPFAM" id="SSF50447">
    <property type="entry name" value="Translation proteins"/>
    <property type="match status" value="1"/>
</dbReference>
<dbReference type="InterPro" id="IPR019927">
    <property type="entry name" value="Ribosomal_uL3_bac/org-type"/>
</dbReference>
<dbReference type="GO" id="GO:0005762">
    <property type="term" value="C:mitochondrial large ribosomal subunit"/>
    <property type="evidence" value="ECO:0007669"/>
    <property type="project" value="TreeGrafter"/>
</dbReference>
<evidence type="ECO:0000256" key="4">
    <source>
        <dbReference type="ARBA" id="ARBA00035209"/>
    </source>
</evidence>